<accession>A0ABY5DIH0</accession>
<dbReference type="RefSeq" id="WP_258568204.1">
    <property type="nucleotide sequence ID" value="NZ_CP092900.1"/>
</dbReference>
<protein>
    <submittedName>
        <fullName evidence="2">FeoC-like transcriptional regulator</fullName>
    </submittedName>
</protein>
<evidence type="ECO:0000259" key="1">
    <source>
        <dbReference type="Pfam" id="PF09012"/>
    </source>
</evidence>
<dbReference type="EMBL" id="CP092900">
    <property type="protein sequence ID" value="UTC24421.1"/>
    <property type="molecule type" value="Genomic_DNA"/>
</dbReference>
<evidence type="ECO:0000313" key="3">
    <source>
        <dbReference type="Proteomes" id="UP001055955"/>
    </source>
</evidence>
<keyword evidence="3" id="KW-1185">Reference proteome</keyword>
<dbReference type="Pfam" id="PF09012">
    <property type="entry name" value="FeoC"/>
    <property type="match status" value="1"/>
</dbReference>
<feature type="domain" description="Transcriptional regulator HTH-type FeoC" evidence="1">
    <location>
        <begin position="5"/>
        <end position="59"/>
    </location>
</feature>
<gene>
    <name evidence="2" type="ORF">MMH89_04210</name>
</gene>
<name>A0ABY5DIH0_9GAMM</name>
<reference evidence="2 3" key="1">
    <citation type="journal article" date="2022" name="Nat. Microbiol.">
        <title>The microbiome of a bacterivorous marine choanoflagellate contains a resource-demanding obligate bacterial associate.</title>
        <authorList>
            <person name="Needham D.M."/>
            <person name="Poirier C."/>
            <person name="Bachy C."/>
            <person name="George E.E."/>
            <person name="Wilken S."/>
            <person name="Yung C.C.M."/>
            <person name="Limardo A.J."/>
            <person name="Morando M."/>
            <person name="Sudek L."/>
            <person name="Malmstrom R.R."/>
            <person name="Keeling P.J."/>
            <person name="Santoro A.E."/>
            <person name="Worden A.Z."/>
        </authorList>
    </citation>
    <scope>NUCLEOTIDE SEQUENCE [LARGE SCALE GENOMIC DNA]</scope>
    <source>
        <strain evidence="2 3">Comchoano-1</strain>
    </source>
</reference>
<sequence>MTPLKVKALFQVRRRLTVRQIAQYYGIELSVASSLLNFWLNRGGLQQRQTCSDCVIGCQVDVSYEWIDG</sequence>
<dbReference type="InterPro" id="IPR015102">
    <property type="entry name" value="Tscrpt_reg_HTH_FeoC"/>
</dbReference>
<evidence type="ECO:0000313" key="2">
    <source>
        <dbReference type="EMBL" id="UTC24421.1"/>
    </source>
</evidence>
<dbReference type="Proteomes" id="UP001055955">
    <property type="component" value="Chromosome"/>
</dbReference>
<organism evidence="2 3">
    <name type="scientific">Candidatus Comchoanobacter bicostacola</name>
    <dbReference type="NCBI Taxonomy" id="2919598"/>
    <lineage>
        <taxon>Bacteria</taxon>
        <taxon>Pseudomonadati</taxon>
        <taxon>Pseudomonadota</taxon>
        <taxon>Gammaproteobacteria</taxon>
        <taxon>Candidatus Comchoanobacterales</taxon>
        <taxon>Candidatus Comchoanobacteraceae</taxon>
        <taxon>Candidatus Comchoanobacter</taxon>
    </lineage>
</organism>
<proteinExistence type="predicted"/>